<dbReference type="Gene3D" id="1.50.10.10">
    <property type="match status" value="1"/>
</dbReference>
<dbReference type="Gene3D" id="1.50.10.20">
    <property type="match status" value="1"/>
</dbReference>
<evidence type="ECO:0000313" key="3">
    <source>
        <dbReference type="Proteomes" id="UP001168552"/>
    </source>
</evidence>
<dbReference type="Pfam" id="PF03190">
    <property type="entry name" value="Thioredox_DsbH"/>
    <property type="match status" value="1"/>
</dbReference>
<sequence>MKTTHTNALIHSSSPYLLQHAHNPVNWFPWSAEILQKAQAEDKPILVSIGYSACHWCHVMERESFENEAIATLMNEYFICIKVDREERPDVDQIYMDAVQAMGLQGGWPLNVFLLPDQRPFYGGTYFPAAAFENILNQVHKAFVEHRTELSESANNFLATLSRSDSEKYNLRPSEHDFHLDELQVAVQKLNLKFDRQWGGQKKAPKFPMPSIWAFLLRYGVMQKDQEALNQVYLTLDRMALGGIYDTLGGGFCRYSVDGEWFAPHFEKMLYDNAQLMSLYAEAYAVSKNPFYQKVVAQTFAWLIREMKAPQGGFYSALDADTEGMEGKFYTWPYEEMEDLLGLKAGNILDYYGCTEEGNWEEGHGRNILYAKESPADYAQRHQLRPENFVQELAEAKHILFQHRQQRVAPGLDNKIITGWNGLLLKGLCDAYAYLQEEAYLQEALHLAEFIDTQLVQEDYLVRIFSQQSPPLRGYLEDYAAVIQGYLALYQVSFDKKWLLKADKLSRYVLAHFPDEKEALFFYTDNQGENLITRKKETFDNVIPASNSLMAGNLLTLGRLLDNREYVQQAENMLRLVRKLWLSDPSYLCQWGILLQTFLSNQAEVAIVGKNYRDKALSLASHFLPHVLKVAGEQADEEIPLMQHREGKGDEALLYVCFHKTCQLPVLQVEEAIQQILGK</sequence>
<dbReference type="Proteomes" id="UP001168552">
    <property type="component" value="Unassembled WGS sequence"/>
</dbReference>
<dbReference type="PANTHER" id="PTHR42899">
    <property type="entry name" value="SPERMATOGENESIS-ASSOCIATED PROTEIN 20"/>
    <property type="match status" value="1"/>
</dbReference>
<evidence type="ECO:0000259" key="1">
    <source>
        <dbReference type="Pfam" id="PF03190"/>
    </source>
</evidence>
<evidence type="ECO:0000313" key="2">
    <source>
        <dbReference type="EMBL" id="MDN4165240.1"/>
    </source>
</evidence>
<dbReference type="SUPFAM" id="SSF48208">
    <property type="entry name" value="Six-hairpin glycosidases"/>
    <property type="match status" value="1"/>
</dbReference>
<dbReference type="PIRSF" id="PIRSF006402">
    <property type="entry name" value="UCP006402_thioredoxin"/>
    <property type="match status" value="1"/>
</dbReference>
<dbReference type="InterPro" id="IPR004879">
    <property type="entry name" value="Ssp411-like_TRX"/>
</dbReference>
<protein>
    <submittedName>
        <fullName evidence="2">Thioredoxin domain-containing protein</fullName>
    </submittedName>
</protein>
<dbReference type="RefSeq" id="WP_320003766.1">
    <property type="nucleotide sequence ID" value="NZ_JAUHJS010000003.1"/>
</dbReference>
<gene>
    <name evidence="2" type="ORF">QWY31_06995</name>
</gene>
<name>A0ABT8F455_9BACT</name>
<dbReference type="InterPro" id="IPR036249">
    <property type="entry name" value="Thioredoxin-like_sf"/>
</dbReference>
<proteinExistence type="predicted"/>
<dbReference type="CDD" id="cd02955">
    <property type="entry name" value="SSP411"/>
    <property type="match status" value="1"/>
</dbReference>
<dbReference type="InterPro" id="IPR012341">
    <property type="entry name" value="6hp_glycosidase-like_sf"/>
</dbReference>
<comment type="caution">
    <text evidence="2">The sequence shown here is derived from an EMBL/GenBank/DDBJ whole genome shotgun (WGS) entry which is preliminary data.</text>
</comment>
<dbReference type="Gene3D" id="3.40.30.10">
    <property type="entry name" value="Glutaredoxin"/>
    <property type="match status" value="1"/>
</dbReference>
<dbReference type="SUPFAM" id="SSF52833">
    <property type="entry name" value="Thioredoxin-like"/>
    <property type="match status" value="1"/>
</dbReference>
<dbReference type="InterPro" id="IPR008928">
    <property type="entry name" value="6-hairpin_glycosidase_sf"/>
</dbReference>
<feature type="domain" description="Spermatogenesis-associated protein 20-like TRX" evidence="1">
    <location>
        <begin position="6"/>
        <end position="161"/>
    </location>
</feature>
<accession>A0ABT8F455</accession>
<dbReference type="PANTHER" id="PTHR42899:SF1">
    <property type="entry name" value="SPERMATOGENESIS-ASSOCIATED PROTEIN 20"/>
    <property type="match status" value="1"/>
</dbReference>
<reference evidence="2" key="1">
    <citation type="submission" date="2023-06" db="EMBL/GenBank/DDBJ databases">
        <title>Cytophagales bacterium Strain LB-30, isolated from soil.</title>
        <authorList>
            <person name="Liu B."/>
        </authorList>
    </citation>
    <scope>NUCLEOTIDE SEQUENCE</scope>
    <source>
        <strain evidence="2">LB-30</strain>
    </source>
</reference>
<dbReference type="EMBL" id="JAUHJS010000003">
    <property type="protein sequence ID" value="MDN4165240.1"/>
    <property type="molecule type" value="Genomic_DNA"/>
</dbReference>
<keyword evidence="3" id="KW-1185">Reference proteome</keyword>
<organism evidence="2 3">
    <name type="scientific">Shiella aurantiaca</name>
    <dbReference type="NCBI Taxonomy" id="3058365"/>
    <lineage>
        <taxon>Bacteria</taxon>
        <taxon>Pseudomonadati</taxon>
        <taxon>Bacteroidota</taxon>
        <taxon>Cytophagia</taxon>
        <taxon>Cytophagales</taxon>
        <taxon>Shiellaceae</taxon>
        <taxon>Shiella</taxon>
    </lineage>
</organism>
<dbReference type="InterPro" id="IPR024705">
    <property type="entry name" value="Ssp411"/>
</dbReference>